<protein>
    <recommendedName>
        <fullName evidence="2">EF-hand domain-containing protein</fullName>
    </recommendedName>
</protein>
<dbReference type="Gene3D" id="1.10.238.10">
    <property type="entry name" value="EF-hand"/>
    <property type="match status" value="1"/>
</dbReference>
<feature type="compositionally biased region" description="Low complexity" evidence="1">
    <location>
        <begin position="22"/>
        <end position="36"/>
    </location>
</feature>
<dbReference type="InterPro" id="IPR002048">
    <property type="entry name" value="EF_hand_dom"/>
</dbReference>
<dbReference type="EMBL" id="JAWDGP010003624">
    <property type="protein sequence ID" value="KAK3772444.1"/>
    <property type="molecule type" value="Genomic_DNA"/>
</dbReference>
<feature type="domain" description="EF-hand" evidence="2">
    <location>
        <begin position="161"/>
        <end position="196"/>
    </location>
</feature>
<gene>
    <name evidence="3" type="ORF">RRG08_031463</name>
</gene>
<dbReference type="Proteomes" id="UP001283361">
    <property type="component" value="Unassembled WGS sequence"/>
</dbReference>
<keyword evidence="4" id="KW-1185">Reference proteome</keyword>
<dbReference type="InterPro" id="IPR018247">
    <property type="entry name" value="EF_Hand_1_Ca_BS"/>
</dbReference>
<evidence type="ECO:0000313" key="4">
    <source>
        <dbReference type="Proteomes" id="UP001283361"/>
    </source>
</evidence>
<evidence type="ECO:0000259" key="2">
    <source>
        <dbReference type="PROSITE" id="PS50222"/>
    </source>
</evidence>
<dbReference type="GO" id="GO:0005509">
    <property type="term" value="F:calcium ion binding"/>
    <property type="evidence" value="ECO:0007669"/>
    <property type="project" value="InterPro"/>
</dbReference>
<dbReference type="PROSITE" id="PS00018">
    <property type="entry name" value="EF_HAND_1"/>
    <property type="match status" value="1"/>
</dbReference>
<organism evidence="3 4">
    <name type="scientific">Elysia crispata</name>
    <name type="common">lettuce slug</name>
    <dbReference type="NCBI Taxonomy" id="231223"/>
    <lineage>
        <taxon>Eukaryota</taxon>
        <taxon>Metazoa</taxon>
        <taxon>Spiralia</taxon>
        <taxon>Lophotrochozoa</taxon>
        <taxon>Mollusca</taxon>
        <taxon>Gastropoda</taxon>
        <taxon>Heterobranchia</taxon>
        <taxon>Euthyneura</taxon>
        <taxon>Panpulmonata</taxon>
        <taxon>Sacoglossa</taxon>
        <taxon>Placobranchoidea</taxon>
        <taxon>Plakobranchidae</taxon>
        <taxon>Elysia</taxon>
    </lineage>
</organism>
<sequence length="200" mass="22142">MVAPALYLHSSFLPSLLFSSSSLPSSSKSAAQLLPSTHSLSPKPSSAAARGSLPQVMSRGAASRESLSSPGEKEAVHIPSSSWSLPSSSSSSKKSSSASSSLLHSLLSSHKGPSRVKREARPSGYGRSRSRRLKNLKRVKRSRRFWSRFHRVINSHRRYRSDQALAERLFLDFDINMDDVLERDEFRAGLELMGLINNYR</sequence>
<feature type="region of interest" description="Disordered" evidence="1">
    <location>
        <begin position="22"/>
        <end position="131"/>
    </location>
</feature>
<evidence type="ECO:0000256" key="1">
    <source>
        <dbReference type="SAM" id="MobiDB-lite"/>
    </source>
</evidence>
<evidence type="ECO:0000313" key="3">
    <source>
        <dbReference type="EMBL" id="KAK3772444.1"/>
    </source>
</evidence>
<reference evidence="3" key="1">
    <citation type="journal article" date="2023" name="G3 (Bethesda)">
        <title>A reference genome for the long-term kleptoplast-retaining sea slug Elysia crispata morphotype clarki.</title>
        <authorList>
            <person name="Eastman K.E."/>
            <person name="Pendleton A.L."/>
            <person name="Shaikh M.A."/>
            <person name="Suttiyut T."/>
            <person name="Ogas R."/>
            <person name="Tomko P."/>
            <person name="Gavelis G."/>
            <person name="Widhalm J.R."/>
            <person name="Wisecaver J.H."/>
        </authorList>
    </citation>
    <scope>NUCLEOTIDE SEQUENCE</scope>
    <source>
        <strain evidence="3">ECLA1</strain>
    </source>
</reference>
<comment type="caution">
    <text evidence="3">The sequence shown here is derived from an EMBL/GenBank/DDBJ whole genome shotgun (WGS) entry which is preliminary data.</text>
</comment>
<accession>A0AAE0ZN06</accession>
<feature type="compositionally biased region" description="Low complexity" evidence="1">
    <location>
        <begin position="79"/>
        <end position="111"/>
    </location>
</feature>
<dbReference type="PROSITE" id="PS50222">
    <property type="entry name" value="EF_HAND_2"/>
    <property type="match status" value="1"/>
</dbReference>
<dbReference type="AlphaFoldDB" id="A0AAE0ZN06"/>
<name>A0AAE0ZN06_9GAST</name>
<proteinExistence type="predicted"/>